<sequence length="128" mass="13872">MLFSPSSAYGKAFCASAFTQPQGWGAHVYCKTAIGTRYKCDTPACQKPQFHSCFKPNEISKGAYVATSQEVDGSRMHTFRLAHNEGFAEVFKEPIPVGTPPNTAPDAICLLSSMKPVSYCTSCTIYTG</sequence>
<dbReference type="EMBL" id="AVOT02050477">
    <property type="protein sequence ID" value="MBW0545548.1"/>
    <property type="molecule type" value="Genomic_DNA"/>
</dbReference>
<protein>
    <submittedName>
        <fullName evidence="1">Uncharacterized protein</fullName>
    </submittedName>
</protein>
<dbReference type="Proteomes" id="UP000765509">
    <property type="component" value="Unassembled WGS sequence"/>
</dbReference>
<organism evidence="1 2">
    <name type="scientific">Austropuccinia psidii MF-1</name>
    <dbReference type="NCBI Taxonomy" id="1389203"/>
    <lineage>
        <taxon>Eukaryota</taxon>
        <taxon>Fungi</taxon>
        <taxon>Dikarya</taxon>
        <taxon>Basidiomycota</taxon>
        <taxon>Pucciniomycotina</taxon>
        <taxon>Pucciniomycetes</taxon>
        <taxon>Pucciniales</taxon>
        <taxon>Sphaerophragmiaceae</taxon>
        <taxon>Austropuccinia</taxon>
    </lineage>
</organism>
<proteinExistence type="predicted"/>
<gene>
    <name evidence="1" type="ORF">O181_085263</name>
</gene>
<evidence type="ECO:0000313" key="2">
    <source>
        <dbReference type="Proteomes" id="UP000765509"/>
    </source>
</evidence>
<evidence type="ECO:0000313" key="1">
    <source>
        <dbReference type="EMBL" id="MBW0545548.1"/>
    </source>
</evidence>
<name>A0A9Q3FX64_9BASI</name>
<dbReference type="AlphaFoldDB" id="A0A9Q3FX64"/>
<accession>A0A9Q3FX64</accession>
<reference evidence="1" key="1">
    <citation type="submission" date="2021-03" db="EMBL/GenBank/DDBJ databases">
        <title>Draft genome sequence of rust myrtle Austropuccinia psidii MF-1, a brazilian biotype.</title>
        <authorList>
            <person name="Quecine M.C."/>
            <person name="Pachon D.M.R."/>
            <person name="Bonatelli M.L."/>
            <person name="Correr F.H."/>
            <person name="Franceschini L.M."/>
            <person name="Leite T.F."/>
            <person name="Margarido G.R.A."/>
            <person name="Almeida C.A."/>
            <person name="Ferrarezi J.A."/>
            <person name="Labate C.A."/>
        </authorList>
    </citation>
    <scope>NUCLEOTIDE SEQUENCE</scope>
    <source>
        <strain evidence="1">MF-1</strain>
    </source>
</reference>
<comment type="caution">
    <text evidence="1">The sequence shown here is derived from an EMBL/GenBank/DDBJ whole genome shotgun (WGS) entry which is preliminary data.</text>
</comment>
<keyword evidence="2" id="KW-1185">Reference proteome</keyword>